<evidence type="ECO:0000256" key="4">
    <source>
        <dbReference type="PROSITE-ProRule" id="PRU00108"/>
    </source>
</evidence>
<dbReference type="PANTHER" id="PTHR11850">
    <property type="entry name" value="HOMEOBOX PROTEIN TRANSCRIPTION FACTORS"/>
    <property type="match status" value="1"/>
</dbReference>
<dbReference type="CDD" id="cd00086">
    <property type="entry name" value="homeodomain"/>
    <property type="match status" value="1"/>
</dbReference>
<dbReference type="Gene3D" id="1.10.10.60">
    <property type="entry name" value="Homeodomain-like"/>
    <property type="match status" value="1"/>
</dbReference>
<feature type="domain" description="Homeobox" evidence="5">
    <location>
        <begin position="1"/>
        <end position="60"/>
    </location>
</feature>
<keyword evidence="1 4" id="KW-0238">DNA-binding</keyword>
<comment type="subcellular location">
    <subcellularLocation>
        <location evidence="4">Nucleus</location>
    </subcellularLocation>
</comment>
<dbReference type="PROSITE" id="PS50071">
    <property type="entry name" value="HOMEOBOX_2"/>
    <property type="match status" value="1"/>
</dbReference>
<keyword evidence="7" id="KW-1185">Reference proteome</keyword>
<dbReference type="EMBL" id="KL584712">
    <property type="protein sequence ID" value="KEQ72111.1"/>
    <property type="molecule type" value="Genomic_DNA"/>
</dbReference>
<dbReference type="HOGENOM" id="CLU_049543_14_1_1"/>
<evidence type="ECO:0000313" key="7">
    <source>
        <dbReference type="Proteomes" id="UP000027730"/>
    </source>
</evidence>
<dbReference type="Pfam" id="PF05920">
    <property type="entry name" value="Homeobox_KN"/>
    <property type="match status" value="1"/>
</dbReference>
<sequence length="60" mass="7052">MPDKKSNSRFSKTAVKVLRNWLDEHQANPYPTEEEKEQLGRTTGLRLAQINTWLANARRR</sequence>
<dbReference type="InterPro" id="IPR008422">
    <property type="entry name" value="KN_HD"/>
</dbReference>
<dbReference type="InterPro" id="IPR009057">
    <property type="entry name" value="Homeodomain-like_sf"/>
</dbReference>
<dbReference type="GO" id="GO:0006355">
    <property type="term" value="P:regulation of DNA-templated transcription"/>
    <property type="evidence" value="ECO:0007669"/>
    <property type="project" value="InterPro"/>
</dbReference>
<feature type="non-terminal residue" evidence="6">
    <location>
        <position position="60"/>
    </location>
</feature>
<protein>
    <recommendedName>
        <fullName evidence="5">Homeobox domain-containing protein</fullName>
    </recommendedName>
</protein>
<dbReference type="SMART" id="SM00389">
    <property type="entry name" value="HOX"/>
    <property type="match status" value="1"/>
</dbReference>
<dbReference type="GeneID" id="25411075"/>
<proteinExistence type="predicted"/>
<keyword evidence="2 4" id="KW-0371">Homeobox</keyword>
<dbReference type="GO" id="GO:0003677">
    <property type="term" value="F:DNA binding"/>
    <property type="evidence" value="ECO:0007669"/>
    <property type="project" value="UniProtKB-UniRule"/>
</dbReference>
<dbReference type="AlphaFoldDB" id="A0A074XBY8"/>
<evidence type="ECO:0000256" key="2">
    <source>
        <dbReference type="ARBA" id="ARBA00023155"/>
    </source>
</evidence>
<dbReference type="GO" id="GO:0005634">
    <property type="term" value="C:nucleus"/>
    <property type="evidence" value="ECO:0007669"/>
    <property type="project" value="UniProtKB-SubCell"/>
</dbReference>
<evidence type="ECO:0000256" key="3">
    <source>
        <dbReference type="ARBA" id="ARBA00023242"/>
    </source>
</evidence>
<dbReference type="Proteomes" id="UP000027730">
    <property type="component" value="Unassembled WGS sequence"/>
</dbReference>
<dbReference type="STRING" id="1043004.A0A074XBY8"/>
<dbReference type="InterPro" id="IPR050224">
    <property type="entry name" value="TALE_homeobox"/>
</dbReference>
<name>A0A074XBY8_9PEZI</name>
<gene>
    <name evidence="6" type="ORF">M436DRAFT_49489</name>
</gene>
<accession>A0A074XBY8</accession>
<organism evidence="6 7">
    <name type="scientific">Aureobasidium namibiae CBS 147.97</name>
    <dbReference type="NCBI Taxonomy" id="1043004"/>
    <lineage>
        <taxon>Eukaryota</taxon>
        <taxon>Fungi</taxon>
        <taxon>Dikarya</taxon>
        <taxon>Ascomycota</taxon>
        <taxon>Pezizomycotina</taxon>
        <taxon>Dothideomycetes</taxon>
        <taxon>Dothideomycetidae</taxon>
        <taxon>Dothideales</taxon>
        <taxon>Saccotheciaceae</taxon>
        <taxon>Aureobasidium</taxon>
    </lineage>
</organism>
<dbReference type="SUPFAM" id="SSF46689">
    <property type="entry name" value="Homeodomain-like"/>
    <property type="match status" value="1"/>
</dbReference>
<dbReference type="OrthoDB" id="10056939at2759"/>
<evidence type="ECO:0000259" key="5">
    <source>
        <dbReference type="PROSITE" id="PS50071"/>
    </source>
</evidence>
<evidence type="ECO:0000256" key="1">
    <source>
        <dbReference type="ARBA" id="ARBA00023125"/>
    </source>
</evidence>
<evidence type="ECO:0000313" key="6">
    <source>
        <dbReference type="EMBL" id="KEQ72111.1"/>
    </source>
</evidence>
<reference evidence="6 7" key="1">
    <citation type="journal article" date="2014" name="BMC Genomics">
        <title>Genome sequencing of four Aureobasidium pullulans varieties: biotechnological potential, stress tolerance, and description of new species.</title>
        <authorList>
            <person name="Gostin Ar C."/>
            <person name="Ohm R.A."/>
            <person name="Kogej T."/>
            <person name="Sonjak S."/>
            <person name="Turk M."/>
            <person name="Zajc J."/>
            <person name="Zalar P."/>
            <person name="Grube M."/>
            <person name="Sun H."/>
            <person name="Han J."/>
            <person name="Sharma A."/>
            <person name="Chiniquy J."/>
            <person name="Ngan C.Y."/>
            <person name="Lipzen A."/>
            <person name="Barry K."/>
            <person name="Grigoriev I.V."/>
            <person name="Gunde-Cimerman N."/>
        </authorList>
    </citation>
    <scope>NUCLEOTIDE SEQUENCE [LARGE SCALE GENOMIC DNA]</scope>
    <source>
        <strain evidence="6 7">CBS 147.97</strain>
    </source>
</reference>
<keyword evidence="3 4" id="KW-0539">Nucleus</keyword>
<dbReference type="RefSeq" id="XP_013426203.1">
    <property type="nucleotide sequence ID" value="XM_013570749.1"/>
</dbReference>
<dbReference type="InterPro" id="IPR001356">
    <property type="entry name" value="HD"/>
</dbReference>